<reference evidence="1" key="1">
    <citation type="journal article" date="2014" name="Front. Microbiol.">
        <title>High frequency of phylogenetically diverse reductive dehalogenase-homologous genes in deep subseafloor sedimentary metagenomes.</title>
        <authorList>
            <person name="Kawai M."/>
            <person name="Futagami T."/>
            <person name="Toyoda A."/>
            <person name="Takaki Y."/>
            <person name="Nishi S."/>
            <person name="Hori S."/>
            <person name="Arai W."/>
            <person name="Tsubouchi T."/>
            <person name="Morono Y."/>
            <person name="Uchiyama I."/>
            <person name="Ito T."/>
            <person name="Fujiyama A."/>
            <person name="Inagaki F."/>
            <person name="Takami H."/>
        </authorList>
    </citation>
    <scope>NUCLEOTIDE SEQUENCE</scope>
    <source>
        <strain evidence="1">Expedition CK06-06</strain>
    </source>
</reference>
<name>X0W0P9_9ZZZZ</name>
<sequence length="74" mass="9136">MWPFKKKSEWVEDYRREYRMHDSVAWRRCLETEQFQVQIGMSTDLYTDETWGDVPESEYYRTMKLAKEKDNMGV</sequence>
<dbReference type="EMBL" id="BARS01034600">
    <property type="protein sequence ID" value="GAG24090.1"/>
    <property type="molecule type" value="Genomic_DNA"/>
</dbReference>
<accession>X0W0P9</accession>
<evidence type="ECO:0000313" key="1">
    <source>
        <dbReference type="EMBL" id="GAG24090.1"/>
    </source>
</evidence>
<dbReference type="AlphaFoldDB" id="X0W0P9"/>
<gene>
    <name evidence="1" type="ORF">S01H1_53429</name>
</gene>
<proteinExistence type="predicted"/>
<comment type="caution">
    <text evidence="1">The sequence shown here is derived from an EMBL/GenBank/DDBJ whole genome shotgun (WGS) entry which is preliminary data.</text>
</comment>
<organism evidence="1">
    <name type="scientific">marine sediment metagenome</name>
    <dbReference type="NCBI Taxonomy" id="412755"/>
    <lineage>
        <taxon>unclassified sequences</taxon>
        <taxon>metagenomes</taxon>
        <taxon>ecological metagenomes</taxon>
    </lineage>
</organism>
<protein>
    <submittedName>
        <fullName evidence="1">Uncharacterized protein</fullName>
    </submittedName>
</protein>